<dbReference type="Proteomes" id="UP000004980">
    <property type="component" value="Unassembled WGS sequence"/>
</dbReference>
<keyword evidence="2" id="KW-1185">Reference proteome</keyword>
<protein>
    <submittedName>
        <fullName evidence="1">Uncharacterized protein</fullName>
    </submittedName>
</protein>
<sequence length="226" mass="25494">MPCINKHFALFAWWNFCQSLDTFIAPAAGKYPGYILNDPLGCGSEAVHERIATELVDCLSGVEVTIGAPLTLARRHSEEDFWPANNVELEPIRRASAFALWCWDQAILAMYNADAASAAAAVAYGMDAANIAEEYRRDLQSDPDRLVQKARVMLGRAGAQGKLAKDPKQVEKKFVRDCWQGWQEDPSRYKSKAAFARDMMEKCAHLTSTKQIEDWCRDWEKQKKAM</sequence>
<proteinExistence type="predicted"/>
<dbReference type="EMBL" id="AKAU01000036">
    <property type="protein sequence ID" value="EIN02289.1"/>
    <property type="molecule type" value="Genomic_DNA"/>
</dbReference>
<organism evidence="1 2">
    <name type="scientific">Paraburkholderia hospita</name>
    <dbReference type="NCBI Taxonomy" id="169430"/>
    <lineage>
        <taxon>Bacteria</taxon>
        <taxon>Pseudomonadati</taxon>
        <taxon>Pseudomonadota</taxon>
        <taxon>Betaproteobacteria</taxon>
        <taxon>Burkholderiales</taxon>
        <taxon>Burkholderiaceae</taxon>
        <taxon>Paraburkholderia</taxon>
    </lineage>
</organism>
<name>A0ABN0FTY8_9BURK</name>
<comment type="caution">
    <text evidence="1">The sequence shown here is derived from an EMBL/GenBank/DDBJ whole genome shotgun (WGS) entry which is preliminary data.</text>
</comment>
<evidence type="ECO:0000313" key="1">
    <source>
        <dbReference type="EMBL" id="EIN02289.1"/>
    </source>
</evidence>
<accession>A0ABN0FTY8</accession>
<evidence type="ECO:0000313" key="2">
    <source>
        <dbReference type="Proteomes" id="UP000004980"/>
    </source>
</evidence>
<gene>
    <name evidence="1" type="ORF">WQE_04852</name>
</gene>
<reference evidence="1 2" key="1">
    <citation type="journal article" date="2012" name="J. Bacteriol.">
        <title>Draft Genome Sequence of the Soil Bacterium Burkholderia terrae Strain BS001, Which Interacts with Fungal Surface Structures.</title>
        <authorList>
            <person name="Nazir R."/>
            <person name="Hansen M.A."/>
            <person name="Sorensen S."/>
            <person name="van Elsas J.D."/>
        </authorList>
    </citation>
    <scope>NUCLEOTIDE SEQUENCE [LARGE SCALE GENOMIC DNA]</scope>
    <source>
        <strain evidence="1 2">BS001</strain>
    </source>
</reference>